<dbReference type="RefSeq" id="WP_195132849.1">
    <property type="nucleotide sequence ID" value="NZ_JADLQX010000030.1"/>
</dbReference>
<reference evidence="1 2" key="1">
    <citation type="submission" date="2020-10" db="EMBL/GenBank/DDBJ databases">
        <title>Identification of Nocardia species via Next-generation sequencing and recognition of intraspecies genetic diversity.</title>
        <authorList>
            <person name="Li P."/>
            <person name="Li P."/>
            <person name="Lu B."/>
        </authorList>
    </citation>
    <scope>NUCLEOTIDE SEQUENCE [LARGE SCALE GENOMIC DNA]</scope>
    <source>
        <strain evidence="1 2">BJ06-0157</strain>
    </source>
</reference>
<protein>
    <submittedName>
        <fullName evidence="1">Uncharacterized protein</fullName>
    </submittedName>
</protein>
<comment type="caution">
    <text evidence="1">The sequence shown here is derived from an EMBL/GenBank/DDBJ whole genome shotgun (WGS) entry which is preliminary data.</text>
</comment>
<dbReference type="Proteomes" id="UP000702209">
    <property type="component" value="Unassembled WGS sequence"/>
</dbReference>
<name>A0ABS0CYF2_9NOCA</name>
<evidence type="ECO:0000313" key="1">
    <source>
        <dbReference type="EMBL" id="MBF6301629.1"/>
    </source>
</evidence>
<dbReference type="EMBL" id="JADLQX010000030">
    <property type="protein sequence ID" value="MBF6301629.1"/>
    <property type="molecule type" value="Genomic_DNA"/>
</dbReference>
<gene>
    <name evidence="1" type="ORF">IU459_29425</name>
</gene>
<evidence type="ECO:0000313" key="2">
    <source>
        <dbReference type="Proteomes" id="UP000702209"/>
    </source>
</evidence>
<keyword evidence="2" id="KW-1185">Reference proteome</keyword>
<sequence length="198" mass="21752">MGRVLTRDEMLLDVIHIVRKRRWGGQAETPAETRALMRAEVVYMPESLPVGTCTVPEPELVEVLETVAQRALDWLNDSSPAGYRFTMDDGLRLDPVMDLDSEHVAPEAVIAAARSRGLEIPPEIERLAAAHVVGPPHGENWRAVYNVASVAAGPFETEAAVTAAVRAGRNRLSEHLRSSGAPDLADTFTRWIEIPVDR</sequence>
<organism evidence="1 2">
    <name type="scientific">Nocardia amamiensis</name>
    <dbReference type="NCBI Taxonomy" id="404578"/>
    <lineage>
        <taxon>Bacteria</taxon>
        <taxon>Bacillati</taxon>
        <taxon>Actinomycetota</taxon>
        <taxon>Actinomycetes</taxon>
        <taxon>Mycobacteriales</taxon>
        <taxon>Nocardiaceae</taxon>
        <taxon>Nocardia</taxon>
    </lineage>
</organism>
<proteinExistence type="predicted"/>
<accession>A0ABS0CYF2</accession>